<keyword evidence="2" id="KW-0238">DNA-binding</keyword>
<evidence type="ECO:0000256" key="4">
    <source>
        <dbReference type="ARBA" id="ARBA00023163"/>
    </source>
</evidence>
<dbReference type="InterPro" id="IPR003313">
    <property type="entry name" value="AraC-bd"/>
</dbReference>
<dbReference type="Pfam" id="PF12833">
    <property type="entry name" value="HTH_18"/>
    <property type="match status" value="1"/>
</dbReference>
<dbReference type="InterPro" id="IPR009057">
    <property type="entry name" value="Homeodomain-like_sf"/>
</dbReference>
<evidence type="ECO:0000256" key="2">
    <source>
        <dbReference type="ARBA" id="ARBA00023125"/>
    </source>
</evidence>
<name>A0A7Y6VAV7_9GAMM</name>
<keyword evidence="1" id="KW-0805">Transcription regulation</keyword>
<dbReference type="InterPro" id="IPR050204">
    <property type="entry name" value="AraC_XylS_family_regulators"/>
</dbReference>
<dbReference type="Pfam" id="PF02311">
    <property type="entry name" value="AraC_binding"/>
    <property type="match status" value="1"/>
</dbReference>
<comment type="caution">
    <text evidence="6">The sequence shown here is derived from an EMBL/GenBank/DDBJ whole genome shotgun (WGS) entry which is preliminary data.</text>
</comment>
<evidence type="ECO:0000256" key="1">
    <source>
        <dbReference type="ARBA" id="ARBA00023015"/>
    </source>
</evidence>
<dbReference type="Proteomes" id="UP000589984">
    <property type="component" value="Unassembled WGS sequence"/>
</dbReference>
<dbReference type="EMBL" id="JABWCV010000038">
    <property type="protein sequence ID" value="NVF16437.1"/>
    <property type="molecule type" value="Genomic_DNA"/>
</dbReference>
<dbReference type="GO" id="GO:0003700">
    <property type="term" value="F:DNA-binding transcription factor activity"/>
    <property type="evidence" value="ECO:0007669"/>
    <property type="project" value="InterPro"/>
</dbReference>
<accession>A0A7Y6VAV7</accession>
<dbReference type="GO" id="GO:0043565">
    <property type="term" value="F:sequence-specific DNA binding"/>
    <property type="evidence" value="ECO:0007669"/>
    <property type="project" value="InterPro"/>
</dbReference>
<dbReference type="InterPro" id="IPR037923">
    <property type="entry name" value="HTH-like"/>
</dbReference>
<dbReference type="PANTHER" id="PTHR46796:SF2">
    <property type="entry name" value="TRANSCRIPTIONAL REGULATORY PROTEIN"/>
    <property type="match status" value="1"/>
</dbReference>
<evidence type="ECO:0000256" key="3">
    <source>
        <dbReference type="ARBA" id="ARBA00023159"/>
    </source>
</evidence>
<dbReference type="SMART" id="SM00342">
    <property type="entry name" value="HTH_ARAC"/>
    <property type="match status" value="1"/>
</dbReference>
<feature type="domain" description="HTH araC/xylS-type" evidence="5">
    <location>
        <begin position="177"/>
        <end position="276"/>
    </location>
</feature>
<keyword evidence="4" id="KW-0804">Transcription</keyword>
<proteinExistence type="predicted"/>
<reference evidence="6 7" key="1">
    <citation type="submission" date="2020-06" db="EMBL/GenBank/DDBJ databases">
        <title>Halomonas sp. QX-1 draft genome sequence.</title>
        <authorList>
            <person name="Qiu X."/>
        </authorList>
    </citation>
    <scope>NUCLEOTIDE SEQUENCE [LARGE SCALE GENOMIC DNA]</scope>
    <source>
        <strain evidence="6 7">QX-1</strain>
    </source>
</reference>
<evidence type="ECO:0000313" key="6">
    <source>
        <dbReference type="EMBL" id="NVF16437.1"/>
    </source>
</evidence>
<evidence type="ECO:0000259" key="5">
    <source>
        <dbReference type="PROSITE" id="PS01124"/>
    </source>
</evidence>
<organism evidence="6 7">
    <name type="scientific">Vreelandella maris</name>
    <dbReference type="NCBI Taxonomy" id="2729617"/>
    <lineage>
        <taxon>Bacteria</taxon>
        <taxon>Pseudomonadati</taxon>
        <taxon>Pseudomonadota</taxon>
        <taxon>Gammaproteobacteria</taxon>
        <taxon>Oceanospirillales</taxon>
        <taxon>Halomonadaceae</taxon>
        <taxon>Vreelandella</taxon>
    </lineage>
</organism>
<protein>
    <submittedName>
        <fullName evidence="6">Helix-turn-helix transcriptional regulator</fullName>
    </submittedName>
</protein>
<keyword evidence="3" id="KW-0010">Activator</keyword>
<dbReference type="PRINTS" id="PR00032">
    <property type="entry name" value="HTHARAC"/>
</dbReference>
<evidence type="ECO:0000313" key="7">
    <source>
        <dbReference type="Proteomes" id="UP000589984"/>
    </source>
</evidence>
<dbReference type="InterPro" id="IPR020449">
    <property type="entry name" value="Tscrpt_reg_AraC-type_HTH"/>
</dbReference>
<dbReference type="PANTHER" id="PTHR46796">
    <property type="entry name" value="HTH-TYPE TRANSCRIPTIONAL ACTIVATOR RHAS-RELATED"/>
    <property type="match status" value="1"/>
</dbReference>
<dbReference type="RefSeq" id="WP_176304962.1">
    <property type="nucleotide sequence ID" value="NZ_JABWCV010000038.1"/>
</dbReference>
<dbReference type="Gene3D" id="1.10.10.60">
    <property type="entry name" value="Homeodomain-like"/>
    <property type="match status" value="1"/>
</dbReference>
<keyword evidence="7" id="KW-1185">Reference proteome</keyword>
<sequence>MSSAYRIFHGKFGRVALLSMDGMLVPHAHSECHVLLKVSGEDTFFSVRNRRQPLTDKTAVLVNAWEPHFYDHQKGAKDTLILALYIEPKWLATLNRNLALSGRPDFFSQPCIELTTDIRHKAELLITEVFTFDTVPRDKLEELLFDFMVGITERYSEMCHLSRIGVSKNDFYDARILKAREIILRNSLSEIDMHAIAQQCGLSRARFFSLFKQNTGMTPQMMANIGKMQTAFQWLSDNRACTLGNLSENLGFSEQGNFTRFFRRHIGASPSQYQRAIDSYATY</sequence>
<gene>
    <name evidence="6" type="ORF">HUO07_20105</name>
</gene>
<dbReference type="SUPFAM" id="SSF51215">
    <property type="entry name" value="Regulatory protein AraC"/>
    <property type="match status" value="1"/>
</dbReference>
<dbReference type="InterPro" id="IPR018060">
    <property type="entry name" value="HTH_AraC"/>
</dbReference>
<dbReference type="AlphaFoldDB" id="A0A7Y6VAV7"/>
<dbReference type="SUPFAM" id="SSF46689">
    <property type="entry name" value="Homeodomain-like"/>
    <property type="match status" value="2"/>
</dbReference>
<dbReference type="PROSITE" id="PS01124">
    <property type="entry name" value="HTH_ARAC_FAMILY_2"/>
    <property type="match status" value="1"/>
</dbReference>